<proteinExistence type="inferred from homology"/>
<dbReference type="Proteomes" id="UP000271624">
    <property type="component" value="Unassembled WGS sequence"/>
</dbReference>
<comment type="similarity">
    <text evidence="2">Belongs to the TacA antitoxin family.</text>
</comment>
<comment type="caution">
    <text evidence="3">The sequence shown here is derived from an EMBL/GenBank/DDBJ whole genome shotgun (WGS) entry which is preliminary data.</text>
</comment>
<evidence type="ECO:0000313" key="4">
    <source>
        <dbReference type="Proteomes" id="UP000271624"/>
    </source>
</evidence>
<reference evidence="3" key="2">
    <citation type="journal article" date="2019" name="Genome Biol. Evol.">
        <title>Day and night: Metabolic profiles and evolutionary relationships of six axenic non-marine cyanobacteria.</title>
        <authorList>
            <person name="Will S.E."/>
            <person name="Henke P."/>
            <person name="Boedeker C."/>
            <person name="Huang S."/>
            <person name="Brinkmann H."/>
            <person name="Rohde M."/>
            <person name="Jarek M."/>
            <person name="Friedl T."/>
            <person name="Seufert S."/>
            <person name="Schumacher M."/>
            <person name="Overmann J."/>
            <person name="Neumann-Schaal M."/>
            <person name="Petersen J."/>
        </authorList>
    </citation>
    <scope>NUCLEOTIDE SEQUENCE [LARGE SCALE GENOMIC DNA]</scope>
    <source>
        <strain evidence="3">PCC 7102</strain>
    </source>
</reference>
<reference evidence="3" key="1">
    <citation type="submission" date="2018-12" db="EMBL/GenBank/DDBJ databases">
        <authorList>
            <person name="Will S."/>
            <person name="Neumann-Schaal M."/>
            <person name="Henke P."/>
        </authorList>
    </citation>
    <scope>NUCLEOTIDE SEQUENCE</scope>
    <source>
        <strain evidence="3">PCC 7102</strain>
    </source>
</reference>
<dbReference type="SUPFAM" id="SSF47598">
    <property type="entry name" value="Ribbon-helix-helix"/>
    <property type="match status" value="1"/>
</dbReference>
<dbReference type="Pfam" id="PF08681">
    <property type="entry name" value="TacA1"/>
    <property type="match status" value="1"/>
</dbReference>
<dbReference type="Gene3D" id="1.10.1220.10">
    <property type="entry name" value="Met repressor-like"/>
    <property type="match status" value="1"/>
</dbReference>
<sequence>MLNSHENTVRVTARIPASVQETLQEAAELSGATLNQFIVQAALKEAKKIIEDERVIVLSESDADKVFSLIENPPPPNAYLKAAMKKHQELLGETI</sequence>
<protein>
    <recommendedName>
        <fullName evidence="5">DUF1778 domain-containing protein</fullName>
    </recommendedName>
</protein>
<dbReference type="OrthoDB" id="5297731at2"/>
<dbReference type="Gene3D" id="1.20.890.30">
    <property type="entry name" value="VCA0319-like"/>
    <property type="match status" value="1"/>
</dbReference>
<evidence type="ECO:0000256" key="1">
    <source>
        <dbReference type="ARBA" id="ARBA00022649"/>
    </source>
</evidence>
<dbReference type="InterPro" id="IPR014795">
    <property type="entry name" value="TacA_1-like"/>
</dbReference>
<evidence type="ECO:0000256" key="2">
    <source>
        <dbReference type="ARBA" id="ARBA00049988"/>
    </source>
</evidence>
<keyword evidence="1" id="KW-1277">Toxin-antitoxin system</keyword>
<keyword evidence="4" id="KW-1185">Reference proteome</keyword>
<dbReference type="PANTHER" id="PTHR35401:SF2">
    <property type="entry name" value="ABC-TYPE TRANSPORT SYSTEM"/>
    <property type="match status" value="1"/>
</dbReference>
<dbReference type="RefSeq" id="WP_127083670.1">
    <property type="nucleotide sequence ID" value="NZ_RSCL01000014.1"/>
</dbReference>
<gene>
    <name evidence="3" type="ORF">DSM106972_053720</name>
</gene>
<dbReference type="AlphaFoldDB" id="A0A3S1CJZ3"/>
<accession>A0A3S1CJZ3</accession>
<dbReference type="GO" id="GO:0006355">
    <property type="term" value="P:regulation of DNA-templated transcription"/>
    <property type="evidence" value="ECO:0007669"/>
    <property type="project" value="InterPro"/>
</dbReference>
<dbReference type="NCBIfam" id="NF041551">
    <property type="entry name" value="YlcI_YnfO_N"/>
    <property type="match status" value="1"/>
</dbReference>
<evidence type="ECO:0008006" key="5">
    <source>
        <dbReference type="Google" id="ProtNLM"/>
    </source>
</evidence>
<dbReference type="InterPro" id="IPR010985">
    <property type="entry name" value="Ribbon_hlx_hlx"/>
</dbReference>
<dbReference type="PANTHER" id="PTHR35401">
    <property type="entry name" value="COPG FAMILY HELIX-TURN-HELIX PROTEIN-RELATED-RELATED"/>
    <property type="match status" value="1"/>
</dbReference>
<organism evidence="3 4">
    <name type="scientific">Dulcicalothrix desertica PCC 7102</name>
    <dbReference type="NCBI Taxonomy" id="232991"/>
    <lineage>
        <taxon>Bacteria</taxon>
        <taxon>Bacillati</taxon>
        <taxon>Cyanobacteriota</taxon>
        <taxon>Cyanophyceae</taxon>
        <taxon>Nostocales</taxon>
        <taxon>Calotrichaceae</taxon>
        <taxon>Dulcicalothrix</taxon>
    </lineage>
</organism>
<dbReference type="EMBL" id="RSCL01000014">
    <property type="protein sequence ID" value="RUT03064.1"/>
    <property type="molecule type" value="Genomic_DNA"/>
</dbReference>
<evidence type="ECO:0000313" key="3">
    <source>
        <dbReference type="EMBL" id="RUT03064.1"/>
    </source>
</evidence>
<name>A0A3S1CJZ3_9CYAN</name>
<dbReference type="InterPro" id="IPR013321">
    <property type="entry name" value="Arc_rbn_hlx_hlx"/>
</dbReference>